<dbReference type="Proteomes" id="UP000053937">
    <property type="component" value="Unassembled WGS sequence"/>
</dbReference>
<dbReference type="InterPro" id="IPR057326">
    <property type="entry name" value="KR_dom"/>
</dbReference>
<dbReference type="PANTHER" id="PTHR48079:SF6">
    <property type="entry name" value="NAD(P)-BINDING DOMAIN-CONTAINING PROTEIN-RELATED"/>
    <property type="match status" value="1"/>
</dbReference>
<dbReference type="GO" id="GO:0005737">
    <property type="term" value="C:cytoplasm"/>
    <property type="evidence" value="ECO:0007669"/>
    <property type="project" value="TreeGrafter"/>
</dbReference>
<dbReference type="SMART" id="SM00822">
    <property type="entry name" value="PKS_KR"/>
    <property type="match status" value="1"/>
</dbReference>
<dbReference type="InterPro" id="IPR036291">
    <property type="entry name" value="NAD(P)-bd_dom_sf"/>
</dbReference>
<organism evidence="2 3">
    <name type="scientific">Chlorobium limicola</name>
    <dbReference type="NCBI Taxonomy" id="1092"/>
    <lineage>
        <taxon>Bacteria</taxon>
        <taxon>Pseudomonadati</taxon>
        <taxon>Chlorobiota</taxon>
        <taxon>Chlorobiia</taxon>
        <taxon>Chlorobiales</taxon>
        <taxon>Chlorobiaceae</taxon>
        <taxon>Chlorobium/Pelodictyon group</taxon>
        <taxon>Chlorobium</taxon>
    </lineage>
</organism>
<feature type="domain" description="Ketoreductase" evidence="1">
    <location>
        <begin position="4"/>
        <end position="179"/>
    </location>
</feature>
<proteinExistence type="predicted"/>
<reference evidence="2 3" key="1">
    <citation type="submission" date="2015-10" db="EMBL/GenBank/DDBJ databases">
        <title>Draft Genome Sequence of Chlorobium limicola strain Frasassi Growing under Artificial Lighting in the Frasassi Cave System.</title>
        <authorList>
            <person name="Mansor M."/>
            <person name="Macalady J."/>
        </authorList>
    </citation>
    <scope>NUCLEOTIDE SEQUENCE [LARGE SCALE GENOMIC DNA]</scope>
    <source>
        <strain evidence="2 3">Frasassi</strain>
    </source>
</reference>
<protein>
    <submittedName>
        <fullName evidence="2">Epimerase</fullName>
    </submittedName>
</protein>
<evidence type="ECO:0000259" key="1">
    <source>
        <dbReference type="SMART" id="SM00822"/>
    </source>
</evidence>
<accession>A0A124G974</accession>
<dbReference type="AlphaFoldDB" id="A0A124G974"/>
<gene>
    <name evidence="2" type="ORF">ASB62_05855</name>
</gene>
<dbReference type="EMBL" id="LMBR01000138">
    <property type="protein sequence ID" value="KUL28117.1"/>
    <property type="molecule type" value="Genomic_DNA"/>
</dbReference>
<dbReference type="GO" id="GO:0004029">
    <property type="term" value="F:aldehyde dehydrogenase (NAD+) activity"/>
    <property type="evidence" value="ECO:0007669"/>
    <property type="project" value="TreeGrafter"/>
</dbReference>
<dbReference type="RefSeq" id="WP_059139032.1">
    <property type="nucleotide sequence ID" value="NZ_LMBR01000138.1"/>
</dbReference>
<dbReference type="SUPFAM" id="SSF51735">
    <property type="entry name" value="NAD(P)-binding Rossmann-fold domains"/>
    <property type="match status" value="1"/>
</dbReference>
<dbReference type="InterPro" id="IPR051783">
    <property type="entry name" value="NAD(P)-dependent_oxidoreduct"/>
</dbReference>
<evidence type="ECO:0000313" key="3">
    <source>
        <dbReference type="Proteomes" id="UP000053937"/>
    </source>
</evidence>
<comment type="caution">
    <text evidence="2">The sequence shown here is derived from an EMBL/GenBank/DDBJ whole genome shotgun (WGS) entry which is preliminary data.</text>
</comment>
<name>A0A124G974_CHLLI</name>
<sequence length="329" mass="35923">MATTSILITGATGYIGSQVVLELLERYGSRIRLKAIARPSSDCAFLADLPVDIVRADLLDVTSMTEAFAGVDTVFHCAGLISYTRHFRHRLYDVNVLGTRNVVNASLRHQVRRLVMTSSIAAVGISDDGSPATESIPFTEWQRRNGYMEAKHLAELEALRGVAEGLDAVLVNPGVVIGVDRQNPASTSSSNEVLRMIYRGKIPFYPHGSSGFVDVRDVAAAHVAAWEKGHTGRRYIVVGHNRTFAEVFEALRHVSGSSMKKLYPLSGSAAFLAGIGGELWSLFLDRPSFISFDSHRMAAAKLVYNNSSSIRELGMSYRAFADTLQSVVQ</sequence>
<dbReference type="Gene3D" id="3.40.50.720">
    <property type="entry name" value="NAD(P)-binding Rossmann-like Domain"/>
    <property type="match status" value="1"/>
</dbReference>
<keyword evidence="3" id="KW-1185">Reference proteome</keyword>
<dbReference type="OrthoDB" id="596910at2"/>
<dbReference type="PANTHER" id="PTHR48079">
    <property type="entry name" value="PROTEIN YEEZ"/>
    <property type="match status" value="1"/>
</dbReference>
<dbReference type="Pfam" id="PF01370">
    <property type="entry name" value="Epimerase"/>
    <property type="match status" value="1"/>
</dbReference>
<dbReference type="InterPro" id="IPR001509">
    <property type="entry name" value="Epimerase_deHydtase"/>
</dbReference>
<evidence type="ECO:0000313" key="2">
    <source>
        <dbReference type="EMBL" id="KUL28117.1"/>
    </source>
</evidence>